<evidence type="ECO:0008006" key="4">
    <source>
        <dbReference type="Google" id="ProtNLM"/>
    </source>
</evidence>
<comment type="caution">
    <text evidence="2">The sequence shown here is derived from an EMBL/GenBank/DDBJ whole genome shotgun (WGS) entry which is preliminary data.</text>
</comment>
<evidence type="ECO:0000256" key="1">
    <source>
        <dbReference type="SAM" id="SignalP"/>
    </source>
</evidence>
<keyword evidence="1" id="KW-0732">Signal</keyword>
<organism evidence="2 3">
    <name type="scientific">Sphaerosporella brunnea</name>
    <dbReference type="NCBI Taxonomy" id="1250544"/>
    <lineage>
        <taxon>Eukaryota</taxon>
        <taxon>Fungi</taxon>
        <taxon>Dikarya</taxon>
        <taxon>Ascomycota</taxon>
        <taxon>Pezizomycotina</taxon>
        <taxon>Pezizomycetes</taxon>
        <taxon>Pezizales</taxon>
        <taxon>Pyronemataceae</taxon>
        <taxon>Sphaerosporella</taxon>
    </lineage>
</organism>
<feature type="signal peptide" evidence="1">
    <location>
        <begin position="1"/>
        <end position="20"/>
    </location>
</feature>
<name>A0A5J5ERT8_9PEZI</name>
<dbReference type="InParanoid" id="A0A5J5ERT8"/>
<feature type="chain" id="PRO_5023911865" description="Secreted protein" evidence="1">
    <location>
        <begin position="21"/>
        <end position="84"/>
    </location>
</feature>
<protein>
    <recommendedName>
        <fullName evidence="4">Secreted protein</fullName>
    </recommendedName>
</protein>
<keyword evidence="3" id="KW-1185">Reference proteome</keyword>
<sequence>MTSRIVYRLCFLLTAQASRGRGGCAMYPLSAEPAQEYLLSSVSFRGAGIWRRNFHVCTRVLAMRRAINSEGKRRESATRRMSGD</sequence>
<accession>A0A5J5ERT8</accession>
<dbReference type="Proteomes" id="UP000326924">
    <property type="component" value="Unassembled WGS sequence"/>
</dbReference>
<evidence type="ECO:0000313" key="3">
    <source>
        <dbReference type="Proteomes" id="UP000326924"/>
    </source>
</evidence>
<dbReference type="AlphaFoldDB" id="A0A5J5ERT8"/>
<dbReference type="EMBL" id="VXIS01000150">
    <property type="protein sequence ID" value="KAA8900746.1"/>
    <property type="molecule type" value="Genomic_DNA"/>
</dbReference>
<proteinExistence type="predicted"/>
<evidence type="ECO:0000313" key="2">
    <source>
        <dbReference type="EMBL" id="KAA8900746.1"/>
    </source>
</evidence>
<gene>
    <name evidence="2" type="ORF">FN846DRAFT_135724</name>
</gene>
<reference evidence="2 3" key="1">
    <citation type="submission" date="2019-09" db="EMBL/GenBank/DDBJ databases">
        <title>Draft genome of the ectomycorrhizal ascomycete Sphaerosporella brunnea.</title>
        <authorList>
            <consortium name="DOE Joint Genome Institute"/>
            <person name="Benucci G.M."/>
            <person name="Marozzi G."/>
            <person name="Antonielli L."/>
            <person name="Sanchez S."/>
            <person name="Marco P."/>
            <person name="Wang X."/>
            <person name="Falini L.B."/>
            <person name="Barry K."/>
            <person name="Haridas S."/>
            <person name="Lipzen A."/>
            <person name="Labutti K."/>
            <person name="Grigoriev I.V."/>
            <person name="Murat C."/>
            <person name="Martin F."/>
            <person name="Albertini E."/>
            <person name="Donnini D."/>
            <person name="Bonito G."/>
        </authorList>
    </citation>
    <scope>NUCLEOTIDE SEQUENCE [LARGE SCALE GENOMIC DNA]</scope>
    <source>
        <strain evidence="2 3">Sb_GMNB300</strain>
    </source>
</reference>